<evidence type="ECO:0000256" key="1">
    <source>
        <dbReference type="SAM" id="SignalP"/>
    </source>
</evidence>
<keyword evidence="1" id="KW-0732">Signal</keyword>
<dbReference type="EMBL" id="CP081869">
    <property type="protein sequence ID" value="QZN99132.1"/>
    <property type="molecule type" value="Genomic_DNA"/>
</dbReference>
<evidence type="ECO:0000313" key="2">
    <source>
        <dbReference type="EMBL" id="QZN99132.1"/>
    </source>
</evidence>
<sequence length="106" mass="11148">MRTAATLLLMLAPCVVALAADDVQLLRQLGYVAGQAVACDIEEPDIAAQVATAMADAMGLTDEASHTVMIDQALRAAAGPCAAPAGRLEEVRTNWKAMRRRAGLDR</sequence>
<dbReference type="RefSeq" id="WP_261402165.1">
    <property type="nucleotide sequence ID" value="NZ_CP081869.1"/>
</dbReference>
<feature type="signal peptide" evidence="1">
    <location>
        <begin position="1"/>
        <end position="19"/>
    </location>
</feature>
<protein>
    <recommendedName>
        <fullName evidence="4">UrcA family protein</fullName>
    </recommendedName>
</protein>
<reference evidence="2" key="1">
    <citation type="submission" date="2021-08" db="EMBL/GenBank/DDBJ databases">
        <authorList>
            <person name="Zhang H."/>
            <person name="Xu M."/>
            <person name="Yu Z."/>
            <person name="Yang L."/>
            <person name="Cai Y."/>
        </authorList>
    </citation>
    <scope>NUCLEOTIDE SEQUENCE</scope>
    <source>
        <strain evidence="2">CHL1</strain>
    </source>
</reference>
<organism evidence="2 3">
    <name type="scientific">Chenggangzhangella methanolivorans</name>
    <dbReference type="NCBI Taxonomy" id="1437009"/>
    <lineage>
        <taxon>Bacteria</taxon>
        <taxon>Pseudomonadati</taxon>
        <taxon>Pseudomonadota</taxon>
        <taxon>Alphaproteobacteria</taxon>
        <taxon>Hyphomicrobiales</taxon>
        <taxon>Methylopilaceae</taxon>
        <taxon>Chenggangzhangella</taxon>
    </lineage>
</organism>
<evidence type="ECO:0000313" key="3">
    <source>
        <dbReference type="Proteomes" id="UP000825701"/>
    </source>
</evidence>
<name>A0A9E6UGV5_9HYPH</name>
<evidence type="ECO:0008006" key="4">
    <source>
        <dbReference type="Google" id="ProtNLM"/>
    </source>
</evidence>
<dbReference type="Proteomes" id="UP000825701">
    <property type="component" value="Chromosome"/>
</dbReference>
<dbReference type="KEGG" id="cmet:K6K41_20150"/>
<keyword evidence="3" id="KW-1185">Reference proteome</keyword>
<dbReference type="AlphaFoldDB" id="A0A9E6UGV5"/>
<accession>A0A9E6UGV5</accession>
<gene>
    <name evidence="2" type="ORF">K6K41_20150</name>
</gene>
<proteinExistence type="predicted"/>
<feature type="chain" id="PRO_5038572230" description="UrcA family protein" evidence="1">
    <location>
        <begin position="20"/>
        <end position="106"/>
    </location>
</feature>